<dbReference type="SUPFAM" id="SSF47336">
    <property type="entry name" value="ACP-like"/>
    <property type="match status" value="1"/>
</dbReference>
<keyword evidence="3" id="KW-1185">Reference proteome</keyword>
<evidence type="ECO:0000313" key="2">
    <source>
        <dbReference type="EMBL" id="NIJ56411.1"/>
    </source>
</evidence>
<gene>
    <name evidence="2" type="ORF">FHS82_000224</name>
</gene>
<evidence type="ECO:0000313" key="3">
    <source>
        <dbReference type="Proteomes" id="UP001429580"/>
    </source>
</evidence>
<dbReference type="InterPro" id="IPR009081">
    <property type="entry name" value="PP-bd_ACP"/>
</dbReference>
<proteinExistence type="predicted"/>
<feature type="domain" description="Carrier" evidence="1">
    <location>
        <begin position="1"/>
        <end position="76"/>
    </location>
</feature>
<dbReference type="Pfam" id="PF00550">
    <property type="entry name" value="PP-binding"/>
    <property type="match status" value="1"/>
</dbReference>
<evidence type="ECO:0000259" key="1">
    <source>
        <dbReference type="PROSITE" id="PS50075"/>
    </source>
</evidence>
<dbReference type="RefSeq" id="WP_166947861.1">
    <property type="nucleotide sequence ID" value="NZ_JAASQI010000001.1"/>
</dbReference>
<accession>A0ABX0UTX2</accession>
<reference evidence="2 3" key="1">
    <citation type="submission" date="2020-03" db="EMBL/GenBank/DDBJ databases">
        <title>Genomic Encyclopedia of Type Strains, Phase IV (KMG-IV): sequencing the most valuable type-strain genomes for metagenomic binning, comparative biology and taxonomic classification.</title>
        <authorList>
            <person name="Goeker M."/>
        </authorList>
    </citation>
    <scope>NUCLEOTIDE SEQUENCE [LARGE SCALE GENOMIC DNA]</scope>
    <source>
        <strain evidence="2 3">DSM 103870</strain>
    </source>
</reference>
<dbReference type="PROSITE" id="PS50075">
    <property type="entry name" value="CARRIER"/>
    <property type="match status" value="1"/>
</dbReference>
<dbReference type="EMBL" id="JAASQI010000001">
    <property type="protein sequence ID" value="NIJ56411.1"/>
    <property type="molecule type" value="Genomic_DNA"/>
</dbReference>
<organism evidence="2 3">
    <name type="scientific">Pseudochelatococcus lubricantis</name>
    <dbReference type="NCBI Taxonomy" id="1538102"/>
    <lineage>
        <taxon>Bacteria</taxon>
        <taxon>Pseudomonadati</taxon>
        <taxon>Pseudomonadota</taxon>
        <taxon>Alphaproteobacteria</taxon>
        <taxon>Hyphomicrobiales</taxon>
        <taxon>Chelatococcaceae</taxon>
        <taxon>Pseudochelatococcus</taxon>
    </lineage>
</organism>
<protein>
    <submittedName>
        <fullName evidence="2">Aryl carrier-like protein</fullName>
    </submittedName>
</protein>
<comment type="caution">
    <text evidence="2">The sequence shown here is derived from an EMBL/GenBank/DDBJ whole genome shotgun (WGS) entry which is preliminary data.</text>
</comment>
<sequence>MSAFTKDTMRADIARIIGEDASEIGDDDSLIDLGLDSIRAMALVQRWSDLGVKLDFAQLAEKPTLARWWAIASRHLAGRHPAE</sequence>
<dbReference type="InterPro" id="IPR036736">
    <property type="entry name" value="ACP-like_sf"/>
</dbReference>
<dbReference type="Gene3D" id="1.10.1200.10">
    <property type="entry name" value="ACP-like"/>
    <property type="match status" value="1"/>
</dbReference>
<dbReference type="Proteomes" id="UP001429580">
    <property type="component" value="Unassembled WGS sequence"/>
</dbReference>
<name>A0ABX0UTX2_9HYPH</name>